<feature type="transmembrane region" description="Helical" evidence="5">
    <location>
        <begin position="104"/>
        <end position="122"/>
    </location>
</feature>
<name>A4BMB8_9GAMM</name>
<reference evidence="7 8" key="1">
    <citation type="submission" date="2006-02" db="EMBL/GenBank/DDBJ databases">
        <authorList>
            <person name="Waterbury J."/>
            <person name="Ferriera S."/>
            <person name="Johnson J."/>
            <person name="Kravitz S."/>
            <person name="Halpern A."/>
            <person name="Remington K."/>
            <person name="Beeson K."/>
            <person name="Tran B."/>
            <person name="Rogers Y.-H."/>
            <person name="Friedman R."/>
            <person name="Venter J.C."/>
        </authorList>
    </citation>
    <scope>NUCLEOTIDE SEQUENCE [LARGE SCALE GENOMIC DNA]</scope>
    <source>
        <strain evidence="7 8">Nb-231</strain>
    </source>
</reference>
<feature type="transmembrane region" description="Helical" evidence="5">
    <location>
        <begin position="367"/>
        <end position="384"/>
    </location>
</feature>
<feature type="transmembrane region" description="Helical" evidence="5">
    <location>
        <begin position="201"/>
        <end position="221"/>
    </location>
</feature>
<comment type="caution">
    <text evidence="7">The sequence shown here is derived from an EMBL/GenBank/DDBJ whole genome shotgun (WGS) entry which is preliminary data.</text>
</comment>
<feature type="transmembrane region" description="Helical" evidence="5">
    <location>
        <begin position="148"/>
        <end position="167"/>
    </location>
</feature>
<dbReference type="AlphaFoldDB" id="A4BMB8"/>
<dbReference type="PANTHER" id="PTHR37422">
    <property type="entry name" value="TEICHURONIC ACID BIOSYNTHESIS PROTEIN TUAE"/>
    <property type="match status" value="1"/>
</dbReference>
<feature type="transmembrane region" description="Helical" evidence="5">
    <location>
        <begin position="6"/>
        <end position="33"/>
    </location>
</feature>
<feature type="transmembrane region" description="Helical" evidence="5">
    <location>
        <begin position="333"/>
        <end position="355"/>
    </location>
</feature>
<feature type="domain" description="O-antigen ligase-related" evidence="6">
    <location>
        <begin position="185"/>
        <end position="346"/>
    </location>
</feature>
<dbReference type="HOGENOM" id="CLU_658609_0_0_6"/>
<feature type="transmembrane region" description="Helical" evidence="5">
    <location>
        <begin position="79"/>
        <end position="99"/>
    </location>
</feature>
<evidence type="ECO:0000259" key="6">
    <source>
        <dbReference type="Pfam" id="PF04932"/>
    </source>
</evidence>
<evidence type="ECO:0000256" key="2">
    <source>
        <dbReference type="ARBA" id="ARBA00022692"/>
    </source>
</evidence>
<evidence type="ECO:0000256" key="4">
    <source>
        <dbReference type="ARBA" id="ARBA00023136"/>
    </source>
</evidence>
<organism evidence="7 8">
    <name type="scientific">Nitrococcus mobilis Nb-231</name>
    <dbReference type="NCBI Taxonomy" id="314278"/>
    <lineage>
        <taxon>Bacteria</taxon>
        <taxon>Pseudomonadati</taxon>
        <taxon>Pseudomonadota</taxon>
        <taxon>Gammaproteobacteria</taxon>
        <taxon>Chromatiales</taxon>
        <taxon>Ectothiorhodospiraceae</taxon>
        <taxon>Nitrococcus</taxon>
    </lineage>
</organism>
<dbReference type="EMBL" id="AAOF01000001">
    <property type="protein sequence ID" value="EAR23456.1"/>
    <property type="molecule type" value="Genomic_DNA"/>
</dbReference>
<dbReference type="Pfam" id="PF04932">
    <property type="entry name" value="Wzy_C"/>
    <property type="match status" value="1"/>
</dbReference>
<proteinExistence type="predicted"/>
<dbReference type="GO" id="GO:0016020">
    <property type="term" value="C:membrane"/>
    <property type="evidence" value="ECO:0007669"/>
    <property type="project" value="UniProtKB-SubCell"/>
</dbReference>
<dbReference type="eggNOG" id="COG3307">
    <property type="taxonomic scope" value="Bacteria"/>
</dbReference>
<evidence type="ECO:0000256" key="5">
    <source>
        <dbReference type="SAM" id="Phobius"/>
    </source>
</evidence>
<keyword evidence="3 5" id="KW-1133">Transmembrane helix</keyword>
<evidence type="ECO:0000313" key="8">
    <source>
        <dbReference type="Proteomes" id="UP000003374"/>
    </source>
</evidence>
<keyword evidence="4 5" id="KW-0472">Membrane</keyword>
<evidence type="ECO:0000256" key="3">
    <source>
        <dbReference type="ARBA" id="ARBA00022989"/>
    </source>
</evidence>
<protein>
    <recommendedName>
        <fullName evidence="6">O-antigen ligase-related domain-containing protein</fullName>
    </recommendedName>
</protein>
<dbReference type="InterPro" id="IPR007016">
    <property type="entry name" value="O-antigen_ligase-rel_domated"/>
</dbReference>
<keyword evidence="2 5" id="KW-0812">Transmembrane</keyword>
<keyword evidence="8" id="KW-1185">Reference proteome</keyword>
<feature type="transmembrane region" description="Helical" evidence="5">
    <location>
        <begin position="228"/>
        <end position="248"/>
    </location>
</feature>
<feature type="transmembrane region" description="Helical" evidence="5">
    <location>
        <begin position="45"/>
        <end position="67"/>
    </location>
</feature>
<dbReference type="InterPro" id="IPR051533">
    <property type="entry name" value="WaaL-like"/>
</dbReference>
<comment type="subcellular location">
    <subcellularLocation>
        <location evidence="1">Membrane</location>
        <topology evidence="1">Multi-pass membrane protein</topology>
    </subcellularLocation>
</comment>
<dbReference type="PANTHER" id="PTHR37422:SF13">
    <property type="entry name" value="LIPOPOLYSACCHARIDE BIOSYNTHESIS PROTEIN PA4999-RELATED"/>
    <property type="match status" value="1"/>
</dbReference>
<accession>A4BMB8</accession>
<gene>
    <name evidence="7" type="ORF">NB231_16588</name>
</gene>
<sequence length="417" mass="46155">MAGAALLVLGLGALHGVALGHVALGTLLLLLVADSRRAGPLLGRAWFFWVTLAYLTFLLLEYLLAWFNPGPWHFEPGEAFLSYVEIGFLAALVTGYWLFRFPRLALAVFLLIPAGLITRVIFEWDMVSFHRVVDGWGRFTFGDSAVKFGLWALLSTVVGIALLRSVVTLTRTHWRWALLGYLLVVIVLGGFGVLFSKTRSVWAISVIAIPAVAMLTAWPYTPRRRLSVVMVAAACIAGIFVLGIGWAFEGVVSKRWVATEATFWMLIQGDWSQLPFNSVSARLQMAREGLQVWLERPFLGHGFGSAPYFLEHSTFKEVAVRHFEHFHNTPVNLLAEFGLVGLAFFVVLFWASVFFLRGALVGDRSGVSIASAMGLFVMGVQSFFDHVIVSHRGPFMIALFCGVAVASHLERLRPRAP</sequence>
<feature type="transmembrane region" description="Helical" evidence="5">
    <location>
        <begin position="174"/>
        <end position="195"/>
    </location>
</feature>
<evidence type="ECO:0000313" key="7">
    <source>
        <dbReference type="EMBL" id="EAR23456.1"/>
    </source>
</evidence>
<evidence type="ECO:0000256" key="1">
    <source>
        <dbReference type="ARBA" id="ARBA00004141"/>
    </source>
</evidence>
<dbReference type="STRING" id="314278.NB231_16588"/>
<dbReference type="Proteomes" id="UP000003374">
    <property type="component" value="Unassembled WGS sequence"/>
</dbReference>